<feature type="region of interest" description="Disordered" evidence="1">
    <location>
        <begin position="62"/>
        <end position="101"/>
    </location>
</feature>
<sequence>MEQQLSQKEKMFLEELKSQEDICIQKYNNYASQTTCPQLKQIFQNHAQTEQHHFDSLTQILSGQVPNIQQSSGNKSNFQQPDQWEMKKSASDNQQPADKKKNEYLCHDALSVEKYVSGTYDTAIFEFRDPNIRQVLNHIQSEEQQHGEELFNYMHSNGMYPVQ</sequence>
<evidence type="ECO:0000313" key="2">
    <source>
        <dbReference type="EMBL" id="ADY54636.1"/>
    </source>
</evidence>
<dbReference type="SUPFAM" id="SSF47240">
    <property type="entry name" value="Ferritin-like"/>
    <property type="match status" value="1"/>
</dbReference>
<dbReference type="Pfam" id="PF07875">
    <property type="entry name" value="Coat_F"/>
    <property type="match status" value="1"/>
</dbReference>
<protein>
    <recommendedName>
        <fullName evidence="4">Coat F domain protein</fullName>
    </recommendedName>
</protein>
<dbReference type="InterPro" id="IPR009078">
    <property type="entry name" value="Ferritin-like_SF"/>
</dbReference>
<dbReference type="STRING" id="645991.Sgly_0267"/>
<proteinExistence type="predicted"/>
<dbReference type="InterPro" id="IPR012347">
    <property type="entry name" value="Ferritin-like"/>
</dbReference>
<dbReference type="KEGG" id="sgy:Sgly_0267"/>
<dbReference type="CDD" id="cd00657">
    <property type="entry name" value="Ferritin_like"/>
    <property type="match status" value="1"/>
</dbReference>
<reference evidence="2 3" key="1">
    <citation type="journal article" date="2011" name="Stand. Genomic Sci.">
        <title>Complete genome sequence of Syntrophobotulus glycolicus type strain (FlGlyR).</title>
        <authorList>
            <person name="Han C."/>
            <person name="Mwirichia R."/>
            <person name="Chertkov O."/>
            <person name="Held B."/>
            <person name="Lapidus A."/>
            <person name="Nolan M."/>
            <person name="Lucas S."/>
            <person name="Hammon N."/>
            <person name="Deshpande S."/>
            <person name="Cheng J.F."/>
            <person name="Tapia R."/>
            <person name="Goodwin L."/>
            <person name="Pitluck S."/>
            <person name="Huntemann M."/>
            <person name="Liolios K."/>
            <person name="Ivanova N."/>
            <person name="Pagani I."/>
            <person name="Mavromatis K."/>
            <person name="Ovchinikova G."/>
            <person name="Pati A."/>
            <person name="Chen A."/>
            <person name="Palaniappan K."/>
            <person name="Land M."/>
            <person name="Hauser L."/>
            <person name="Brambilla E.M."/>
            <person name="Rohde M."/>
            <person name="Spring S."/>
            <person name="Sikorski J."/>
            <person name="Goker M."/>
            <person name="Woyke T."/>
            <person name="Bristow J."/>
            <person name="Eisen J.A."/>
            <person name="Markowitz V."/>
            <person name="Hugenholtz P."/>
            <person name="Kyrpides N.C."/>
            <person name="Klenk H.P."/>
            <person name="Detter J.C."/>
        </authorList>
    </citation>
    <scope>NUCLEOTIDE SEQUENCE [LARGE SCALE GENOMIC DNA]</scope>
    <source>
        <strain evidence="3">DSM 8271 / FlGlyR</strain>
    </source>
</reference>
<accession>F0SWU6</accession>
<dbReference type="eggNOG" id="COG1633">
    <property type="taxonomic scope" value="Bacteria"/>
</dbReference>
<organism evidence="2 3">
    <name type="scientific">Syntrophobotulus glycolicus (strain DSM 8271 / FlGlyR)</name>
    <dbReference type="NCBI Taxonomy" id="645991"/>
    <lineage>
        <taxon>Bacteria</taxon>
        <taxon>Bacillati</taxon>
        <taxon>Bacillota</taxon>
        <taxon>Clostridia</taxon>
        <taxon>Eubacteriales</taxon>
        <taxon>Desulfitobacteriaceae</taxon>
        <taxon>Syntrophobotulus</taxon>
    </lineage>
</organism>
<dbReference type="EMBL" id="CP002547">
    <property type="protein sequence ID" value="ADY54636.1"/>
    <property type="molecule type" value="Genomic_DNA"/>
</dbReference>
<feature type="compositionally biased region" description="Polar residues" evidence="1">
    <location>
        <begin position="62"/>
        <end position="82"/>
    </location>
</feature>
<dbReference type="AlphaFoldDB" id="F0SWU6"/>
<gene>
    <name evidence="2" type="ordered locus">Sgly_0267</name>
</gene>
<dbReference type="Proteomes" id="UP000007488">
    <property type="component" value="Chromosome"/>
</dbReference>
<dbReference type="Gene3D" id="1.20.1260.10">
    <property type="match status" value="1"/>
</dbReference>
<dbReference type="OrthoDB" id="1706542at2"/>
<keyword evidence="3" id="KW-1185">Reference proteome</keyword>
<evidence type="ECO:0000256" key="1">
    <source>
        <dbReference type="SAM" id="MobiDB-lite"/>
    </source>
</evidence>
<evidence type="ECO:0008006" key="4">
    <source>
        <dbReference type="Google" id="ProtNLM"/>
    </source>
</evidence>
<evidence type="ECO:0000313" key="3">
    <source>
        <dbReference type="Proteomes" id="UP000007488"/>
    </source>
</evidence>
<name>F0SWU6_SYNGF</name>
<dbReference type="InterPro" id="IPR012851">
    <property type="entry name" value="Spore_coat_CotF-like"/>
</dbReference>
<dbReference type="RefSeq" id="WP_013623507.1">
    <property type="nucleotide sequence ID" value="NC_015172.1"/>
</dbReference>
<reference evidence="3" key="2">
    <citation type="submission" date="2011-02" db="EMBL/GenBank/DDBJ databases">
        <title>The complete genome of Syntrophobotulus glycolicus DSM 8271.</title>
        <authorList>
            <person name="Lucas S."/>
            <person name="Copeland A."/>
            <person name="Lapidus A."/>
            <person name="Bruce D."/>
            <person name="Goodwin L."/>
            <person name="Pitluck S."/>
            <person name="Kyrpides N."/>
            <person name="Mavromatis K."/>
            <person name="Pagani I."/>
            <person name="Ivanova N."/>
            <person name="Mikhailova N."/>
            <person name="Chertkov O."/>
            <person name="Held B."/>
            <person name="Detter J.C."/>
            <person name="Tapia R."/>
            <person name="Han C."/>
            <person name="Land M."/>
            <person name="Hauser L."/>
            <person name="Markowitz V."/>
            <person name="Cheng J.-F."/>
            <person name="Hugenholtz P."/>
            <person name="Woyke T."/>
            <person name="Wu D."/>
            <person name="Spring S."/>
            <person name="Schroeder M."/>
            <person name="Brambilla E."/>
            <person name="Klenk H.-P."/>
            <person name="Eisen J.A."/>
        </authorList>
    </citation>
    <scope>NUCLEOTIDE SEQUENCE [LARGE SCALE GENOMIC DNA]</scope>
    <source>
        <strain evidence="3">DSM 8271 / FlGlyR</strain>
    </source>
</reference>
<dbReference type="HOGENOM" id="CLU_141514_0_0_9"/>